<accession>A0A210Q922</accession>
<gene>
    <name evidence="1" type="ORF">KP79_PYT20909</name>
</gene>
<comment type="caution">
    <text evidence="1">The sequence shown here is derived from an EMBL/GenBank/DDBJ whole genome shotgun (WGS) entry which is preliminary data.</text>
</comment>
<reference evidence="1 2" key="1">
    <citation type="journal article" date="2017" name="Nat. Ecol. Evol.">
        <title>Scallop genome provides insights into evolution of bilaterian karyotype and development.</title>
        <authorList>
            <person name="Wang S."/>
            <person name="Zhang J."/>
            <person name="Jiao W."/>
            <person name="Li J."/>
            <person name="Xun X."/>
            <person name="Sun Y."/>
            <person name="Guo X."/>
            <person name="Huan P."/>
            <person name="Dong B."/>
            <person name="Zhang L."/>
            <person name="Hu X."/>
            <person name="Sun X."/>
            <person name="Wang J."/>
            <person name="Zhao C."/>
            <person name="Wang Y."/>
            <person name="Wang D."/>
            <person name="Huang X."/>
            <person name="Wang R."/>
            <person name="Lv J."/>
            <person name="Li Y."/>
            <person name="Zhang Z."/>
            <person name="Liu B."/>
            <person name="Lu W."/>
            <person name="Hui Y."/>
            <person name="Liang J."/>
            <person name="Zhou Z."/>
            <person name="Hou R."/>
            <person name="Li X."/>
            <person name="Liu Y."/>
            <person name="Li H."/>
            <person name="Ning X."/>
            <person name="Lin Y."/>
            <person name="Zhao L."/>
            <person name="Xing Q."/>
            <person name="Dou J."/>
            <person name="Li Y."/>
            <person name="Mao J."/>
            <person name="Guo H."/>
            <person name="Dou H."/>
            <person name="Li T."/>
            <person name="Mu C."/>
            <person name="Jiang W."/>
            <person name="Fu Q."/>
            <person name="Fu X."/>
            <person name="Miao Y."/>
            <person name="Liu J."/>
            <person name="Yu Q."/>
            <person name="Li R."/>
            <person name="Liao H."/>
            <person name="Li X."/>
            <person name="Kong Y."/>
            <person name="Jiang Z."/>
            <person name="Chourrout D."/>
            <person name="Li R."/>
            <person name="Bao Z."/>
        </authorList>
    </citation>
    <scope>NUCLEOTIDE SEQUENCE [LARGE SCALE GENOMIC DNA]</scope>
    <source>
        <strain evidence="1 2">PY_sf001</strain>
    </source>
</reference>
<keyword evidence="2" id="KW-1185">Reference proteome</keyword>
<name>A0A210Q922_MIZYE</name>
<organism evidence="1 2">
    <name type="scientific">Mizuhopecten yessoensis</name>
    <name type="common">Japanese scallop</name>
    <name type="synonym">Patinopecten yessoensis</name>
    <dbReference type="NCBI Taxonomy" id="6573"/>
    <lineage>
        <taxon>Eukaryota</taxon>
        <taxon>Metazoa</taxon>
        <taxon>Spiralia</taxon>
        <taxon>Lophotrochozoa</taxon>
        <taxon>Mollusca</taxon>
        <taxon>Bivalvia</taxon>
        <taxon>Autobranchia</taxon>
        <taxon>Pteriomorphia</taxon>
        <taxon>Pectinida</taxon>
        <taxon>Pectinoidea</taxon>
        <taxon>Pectinidae</taxon>
        <taxon>Mizuhopecten</taxon>
    </lineage>
</organism>
<evidence type="ECO:0000313" key="1">
    <source>
        <dbReference type="EMBL" id="OWF45226.1"/>
    </source>
</evidence>
<protein>
    <submittedName>
        <fullName evidence="1">Uncharacterized protein</fullName>
    </submittedName>
</protein>
<dbReference type="AlphaFoldDB" id="A0A210Q922"/>
<dbReference type="EMBL" id="NEDP02004544">
    <property type="protein sequence ID" value="OWF45226.1"/>
    <property type="molecule type" value="Genomic_DNA"/>
</dbReference>
<sequence>MTSRVEPVTGYAQRLFHYFTATAVEKVCPTPAGLAWRIGNEVFWILLCVILSVLLRYAPSVGASAKEKWSAIVTIVHEWRTRPSQCRYCGTAPCQVKRRSLWKPSGYRKRDKVNFAERSNAMMLFNYGLELSIVLTKELPQDDLYWQRKFCQRFGEEHMVLFPLCIQRHINYWYPIPR</sequence>
<proteinExistence type="predicted"/>
<evidence type="ECO:0000313" key="2">
    <source>
        <dbReference type="Proteomes" id="UP000242188"/>
    </source>
</evidence>
<dbReference type="Proteomes" id="UP000242188">
    <property type="component" value="Unassembled WGS sequence"/>
</dbReference>